<evidence type="ECO:0000313" key="2">
    <source>
        <dbReference type="EMBL" id="MEO3711502.1"/>
    </source>
</evidence>
<comment type="caution">
    <text evidence="2">The sequence shown here is derived from an EMBL/GenBank/DDBJ whole genome shotgun (WGS) entry which is preliminary data.</text>
</comment>
<dbReference type="EMBL" id="JBDPZC010000001">
    <property type="protein sequence ID" value="MEO3711502.1"/>
    <property type="molecule type" value="Genomic_DNA"/>
</dbReference>
<evidence type="ECO:0000313" key="3">
    <source>
        <dbReference type="Proteomes" id="UP001462640"/>
    </source>
</evidence>
<dbReference type="InterPro" id="IPR004843">
    <property type="entry name" value="Calcineurin-like_PHP"/>
</dbReference>
<dbReference type="InterPro" id="IPR029052">
    <property type="entry name" value="Metallo-depent_PP-like"/>
</dbReference>
<proteinExistence type="predicted"/>
<keyword evidence="3" id="KW-1185">Reference proteome</keyword>
<dbReference type="Pfam" id="PF00149">
    <property type="entry name" value="Metallophos"/>
    <property type="match status" value="1"/>
</dbReference>
<dbReference type="PANTHER" id="PTHR37844:SF2">
    <property type="entry name" value="SER_THR PROTEIN PHOSPHATASE SUPERFAMILY (AFU_ORTHOLOGUE AFUA_1G14840)"/>
    <property type="match status" value="1"/>
</dbReference>
<dbReference type="SUPFAM" id="SSF56300">
    <property type="entry name" value="Metallo-dependent phosphatases"/>
    <property type="match status" value="1"/>
</dbReference>
<gene>
    <name evidence="2" type="ORF">ABDJ40_01835</name>
</gene>
<feature type="domain" description="Calcineurin-like phosphoesterase" evidence="1">
    <location>
        <begin position="1"/>
        <end position="236"/>
    </location>
</feature>
<reference evidence="2 3" key="1">
    <citation type="submission" date="2024-05" db="EMBL/GenBank/DDBJ databases">
        <title>Roseateles sp. 2.12 16S ribosomal RNA gene Genome sequencing and assembly.</title>
        <authorList>
            <person name="Woo H."/>
        </authorList>
    </citation>
    <scope>NUCLEOTIDE SEQUENCE [LARGE SCALE GENOMIC DNA]</scope>
    <source>
        <strain evidence="2 3">2.12</strain>
    </source>
</reference>
<dbReference type="Gene3D" id="3.60.21.10">
    <property type="match status" value="1"/>
</dbReference>
<organism evidence="2 3">
    <name type="scientific">Roseateles flavus</name>
    <dbReference type="NCBI Taxonomy" id="3149041"/>
    <lineage>
        <taxon>Bacteria</taxon>
        <taxon>Pseudomonadati</taxon>
        <taxon>Pseudomonadota</taxon>
        <taxon>Betaproteobacteria</taxon>
        <taxon>Burkholderiales</taxon>
        <taxon>Sphaerotilaceae</taxon>
        <taxon>Roseateles</taxon>
    </lineage>
</organism>
<protein>
    <submittedName>
        <fullName evidence="2">Metallophosphoesterase</fullName>
    </submittedName>
</protein>
<dbReference type="Proteomes" id="UP001462640">
    <property type="component" value="Unassembled WGS sequence"/>
</dbReference>
<name>A0ABV0G8X3_9BURK</name>
<accession>A0ABV0G8X3</accession>
<dbReference type="RefSeq" id="WP_347605360.1">
    <property type="nucleotide sequence ID" value="NZ_JBDPZC010000001.1"/>
</dbReference>
<sequence>MRFQLISDLHLERDPLFQCRPAKGAEVLILAGDIGSYQSGSLLAARDFGLSRFSPSSGPWDHVLFVPGNHEYDQLDFLETHSRLADVCESLGITFLERSSIVLSGIRILGTTLWSDFDALTATLKGPVDNEKAIAIREKAFRAANFYLRKNSTLAGGAQLLAADIRELGLTCQKWLTTALAEPFEGKTLVVSHFAPSLRSADPRYGITPGTAGFCNSLDHLFPYVDVWAHGHLHCPNIYQAGRCRVVSNSLGYRAKGEQVGFIPDFTFDL</sequence>
<evidence type="ECO:0000259" key="1">
    <source>
        <dbReference type="Pfam" id="PF00149"/>
    </source>
</evidence>
<dbReference type="PANTHER" id="PTHR37844">
    <property type="entry name" value="SER/THR PROTEIN PHOSPHATASE SUPERFAMILY (AFU_ORTHOLOGUE AFUA_1G14840)"/>
    <property type="match status" value="1"/>
</dbReference>